<gene>
    <name evidence="2" type="ORF">C7446_2050</name>
</gene>
<dbReference type="RefSeq" id="WP_147408746.1">
    <property type="nucleotide sequence ID" value="NZ_RBIN01000005.1"/>
</dbReference>
<dbReference type="OrthoDB" id="6064855at2"/>
<dbReference type="Gene3D" id="1.20.120.910">
    <property type="entry name" value="DksA, coiled-coil domain"/>
    <property type="match status" value="1"/>
</dbReference>
<dbReference type="EMBL" id="RBIN01000005">
    <property type="protein sequence ID" value="RKR03525.1"/>
    <property type="molecule type" value="Genomic_DNA"/>
</dbReference>
<protein>
    <submittedName>
        <fullName evidence="2">RNA polymerase-binding transcription factor DksA</fullName>
    </submittedName>
</protein>
<evidence type="ECO:0000313" key="2">
    <source>
        <dbReference type="EMBL" id="RKR03525.1"/>
    </source>
</evidence>
<proteinExistence type="predicted"/>
<evidence type="ECO:0000256" key="1">
    <source>
        <dbReference type="SAM" id="MobiDB-lite"/>
    </source>
</evidence>
<sequence>MNERQMALEALRYDLRERLRHYRPERSGTPGGPQPATEDDMTRHLARTRQELERVERTLLRIASGEGEYCARCMMTLDGWQLTADPCTTLCAHCQAQPWHHDSPR</sequence>
<name>A0A420WWN1_9GAMM</name>
<accession>A0A420WWN1</accession>
<dbReference type="AlphaFoldDB" id="A0A420WWN1"/>
<organism evidence="2 3">
    <name type="scientific">Kushneria sinocarnis</name>
    <dbReference type="NCBI Taxonomy" id="595502"/>
    <lineage>
        <taxon>Bacteria</taxon>
        <taxon>Pseudomonadati</taxon>
        <taxon>Pseudomonadota</taxon>
        <taxon>Gammaproteobacteria</taxon>
        <taxon>Oceanospirillales</taxon>
        <taxon>Halomonadaceae</taxon>
        <taxon>Kushneria</taxon>
    </lineage>
</organism>
<keyword evidence="3" id="KW-1185">Reference proteome</keyword>
<feature type="region of interest" description="Disordered" evidence="1">
    <location>
        <begin position="19"/>
        <end position="42"/>
    </location>
</feature>
<evidence type="ECO:0000313" key="3">
    <source>
        <dbReference type="Proteomes" id="UP000281975"/>
    </source>
</evidence>
<reference evidence="2 3" key="1">
    <citation type="submission" date="2018-10" db="EMBL/GenBank/DDBJ databases">
        <title>Genomic Encyclopedia of Type Strains, Phase IV (KMG-IV): sequencing the most valuable type-strain genomes for metagenomic binning, comparative biology and taxonomic classification.</title>
        <authorList>
            <person name="Goeker M."/>
        </authorList>
    </citation>
    <scope>NUCLEOTIDE SEQUENCE [LARGE SCALE GENOMIC DNA]</scope>
    <source>
        <strain evidence="2 3">DSM 23229</strain>
    </source>
</reference>
<dbReference type="Proteomes" id="UP000281975">
    <property type="component" value="Unassembled WGS sequence"/>
</dbReference>
<comment type="caution">
    <text evidence="2">The sequence shown here is derived from an EMBL/GenBank/DDBJ whole genome shotgun (WGS) entry which is preliminary data.</text>
</comment>